<gene>
    <name evidence="3" type="ORF">ENT73_05370</name>
</gene>
<dbReference type="AlphaFoldDB" id="A0A832GR16"/>
<dbReference type="SMART" id="SM00226">
    <property type="entry name" value="LMWPc"/>
    <property type="match status" value="1"/>
</dbReference>
<accession>A0A832GR16</accession>
<name>A0A832GR16_9BACT</name>
<dbReference type="GO" id="GO:0046685">
    <property type="term" value="P:response to arsenic-containing substance"/>
    <property type="evidence" value="ECO:0007669"/>
    <property type="project" value="UniProtKB-KW"/>
</dbReference>
<organism evidence="3">
    <name type="scientific">Caldimicrobium thiodismutans</name>
    <dbReference type="NCBI Taxonomy" id="1653476"/>
    <lineage>
        <taxon>Bacteria</taxon>
        <taxon>Pseudomonadati</taxon>
        <taxon>Thermodesulfobacteriota</taxon>
        <taxon>Thermodesulfobacteria</taxon>
        <taxon>Thermodesulfobacteriales</taxon>
        <taxon>Thermodesulfobacteriaceae</taxon>
        <taxon>Caldimicrobium</taxon>
    </lineage>
</organism>
<dbReference type="CDD" id="cd16345">
    <property type="entry name" value="LMWP_ArsC"/>
    <property type="match status" value="1"/>
</dbReference>
<protein>
    <submittedName>
        <fullName evidence="3">Arsenate reductase ArsC</fullName>
    </submittedName>
</protein>
<dbReference type="Pfam" id="PF01451">
    <property type="entry name" value="LMWPc"/>
    <property type="match status" value="1"/>
</dbReference>
<evidence type="ECO:0000259" key="2">
    <source>
        <dbReference type="SMART" id="SM00226"/>
    </source>
</evidence>
<evidence type="ECO:0000256" key="1">
    <source>
        <dbReference type="ARBA" id="ARBA00022849"/>
    </source>
</evidence>
<dbReference type="SUPFAM" id="SSF52788">
    <property type="entry name" value="Phosphotyrosine protein phosphatases I"/>
    <property type="match status" value="1"/>
</dbReference>
<dbReference type="InterPro" id="IPR036196">
    <property type="entry name" value="Ptyr_pPase_sf"/>
</dbReference>
<reference evidence="3" key="1">
    <citation type="journal article" date="2020" name="mSystems">
        <title>Genome- and Community-Level Interaction Insights into Carbon Utilization and Element Cycling Functions of Hydrothermarchaeota in Hydrothermal Sediment.</title>
        <authorList>
            <person name="Zhou Z."/>
            <person name="Liu Y."/>
            <person name="Xu W."/>
            <person name="Pan J."/>
            <person name="Luo Z.H."/>
            <person name="Li M."/>
        </authorList>
    </citation>
    <scope>NUCLEOTIDE SEQUENCE [LARGE SCALE GENOMIC DNA]</scope>
    <source>
        <strain evidence="3">SpSt-605</strain>
    </source>
</reference>
<dbReference type="InterPro" id="IPR023485">
    <property type="entry name" value="Ptyr_pPase"/>
</dbReference>
<keyword evidence="1" id="KW-0059">Arsenical resistance</keyword>
<dbReference type="PANTHER" id="PTHR43428:SF1">
    <property type="entry name" value="ARSENATE REDUCTASE"/>
    <property type="match status" value="1"/>
</dbReference>
<comment type="caution">
    <text evidence="3">The sequence shown here is derived from an EMBL/GenBank/DDBJ whole genome shotgun (WGS) entry which is preliminary data.</text>
</comment>
<dbReference type="Gene3D" id="3.40.50.2300">
    <property type="match status" value="1"/>
</dbReference>
<dbReference type="EMBL" id="DSZU01000092">
    <property type="protein sequence ID" value="HGV55499.1"/>
    <property type="molecule type" value="Genomic_DNA"/>
</dbReference>
<dbReference type="PANTHER" id="PTHR43428">
    <property type="entry name" value="ARSENATE REDUCTASE"/>
    <property type="match status" value="1"/>
</dbReference>
<sequence length="138" mass="15689">MKIAFICTGNTARSQMAEAYARHFAKLFQKPIEVYSAGANPEREVNPFTIKVMLEEGFDLTQARPKSLEEIPLSELDLVITLCDSAKESCPYIPGVKREHWPLPDPVKAEATEGEKLETFRRVRELIKERVRALIESL</sequence>
<evidence type="ECO:0000313" key="3">
    <source>
        <dbReference type="EMBL" id="HGV55499.1"/>
    </source>
</evidence>
<feature type="domain" description="Phosphotyrosine protein phosphatase I" evidence="2">
    <location>
        <begin position="1"/>
        <end position="137"/>
    </location>
</feature>
<proteinExistence type="predicted"/>